<dbReference type="InterPro" id="IPR006703">
    <property type="entry name" value="G_AIG1"/>
</dbReference>
<organism evidence="19 20">
    <name type="scientific">Maylandia zebra</name>
    <name type="common">zebra mbuna</name>
    <dbReference type="NCBI Taxonomy" id="106582"/>
    <lineage>
        <taxon>Eukaryota</taxon>
        <taxon>Metazoa</taxon>
        <taxon>Chordata</taxon>
        <taxon>Craniata</taxon>
        <taxon>Vertebrata</taxon>
        <taxon>Euteleostomi</taxon>
        <taxon>Actinopterygii</taxon>
        <taxon>Neopterygii</taxon>
        <taxon>Teleostei</taxon>
        <taxon>Neoteleostei</taxon>
        <taxon>Acanthomorphata</taxon>
        <taxon>Ovalentaria</taxon>
        <taxon>Cichlomorphae</taxon>
        <taxon>Cichliformes</taxon>
        <taxon>Cichlidae</taxon>
        <taxon>African cichlids</taxon>
        <taxon>Pseudocrenilabrinae</taxon>
        <taxon>Haplochromini</taxon>
        <taxon>Maylandia</taxon>
        <taxon>Maylandia zebra complex</taxon>
    </lineage>
</organism>
<reference evidence="19" key="1">
    <citation type="submission" date="2025-08" db="UniProtKB">
        <authorList>
            <consortium name="Ensembl"/>
        </authorList>
    </citation>
    <scope>IDENTIFICATION</scope>
</reference>
<dbReference type="Gene3D" id="3.40.50.300">
    <property type="entry name" value="P-loop containing nucleotide triphosphate hydrolases"/>
    <property type="match status" value="3"/>
</dbReference>
<evidence type="ECO:0000259" key="18">
    <source>
        <dbReference type="PROSITE" id="PS51720"/>
    </source>
</evidence>
<dbReference type="PANTHER" id="PTHR10903">
    <property type="entry name" value="GTPASE, IMAP FAMILY MEMBER-RELATED"/>
    <property type="match status" value="1"/>
</dbReference>
<keyword evidence="8" id="KW-0547">Nucleotide-binding</keyword>
<accession>A0A3P9D8Z6</accession>
<dbReference type="GO" id="GO:0005794">
    <property type="term" value="C:Golgi apparatus"/>
    <property type="evidence" value="ECO:0007669"/>
    <property type="project" value="UniProtKB-SubCell"/>
</dbReference>
<feature type="domain" description="AIG1-type G" evidence="18">
    <location>
        <begin position="216"/>
        <end position="415"/>
    </location>
</feature>
<keyword evidence="10" id="KW-0333">Golgi apparatus</keyword>
<keyword evidence="12" id="KW-0342">GTP-binding</keyword>
<name>A0A3P9D8Z6_9CICH</name>
<keyword evidence="17" id="KW-1133">Transmembrane helix</keyword>
<sequence>MSDQELLPELEEPEQQEEPDKPEYRIVLLGKTGVGKTKIGDGILGNNRNGFESRSSLECQKKTQDFRGQILTVVVTPDLFENRLTDVDVRREIHRCICFAAPGPHVFLVVFQTGSFTEEDKEIVRRIQHMFGETAARYIMVLFTCGDDPEADSVTIDEFISNNPPLGNFISQCGGKYHVFNNRMEDPSQVRELLKEINNMVHRNEGSYYTSEIFRQADFRIVLVGKTGVGKSASGNTILGQKVFMSTPNASTATAKCQMNTGQFDGQILAVVDTPGLFDTSKTEEEVKEEISRSIPFTAPGPHVFLVVIQANRFTEEEQKTVRQIQNAFGGDAARYTMALFTYGDNLEYDGVTIETFIKNPALSEFIRQCHGGYHVFNNRSEDPAQVSELLEKIKNMVHDNKGSCYTNEMFEKAERAFKKVEPDLRIVLVGKTRAGKSAAGNTILEGNVFRSISSTSPVTLECQKETAPFDFQKLAVVDTPGLFHTTFTLDQFKKEINRCISLAAPGPHVFLIVVNPGEFEDKEQETLRILQDVFGDKAACYTMVLFTHVDDLKVSIKQCIIETPGLSEFINQCGGKYHVFNNRIRDPAQVRELLEKINTMVKENGGSYYSNRMFDKAEEAIKKEVERLINKENMTPEEATYRAERKNKFIQDSKVAILIGSALGLSLGVGAGIGIPAVFTAAAAGATVGLVGGPVGAAVGATVGIVGASVGAATGGLVGSGVGAGVHYIPAAKIKKKACVLQ</sequence>
<keyword evidence="6" id="KW-0963">Cytoplasm</keyword>
<keyword evidence="17" id="KW-0812">Transmembrane</keyword>
<evidence type="ECO:0000256" key="8">
    <source>
        <dbReference type="ARBA" id="ARBA00022741"/>
    </source>
</evidence>
<dbReference type="PROSITE" id="PS51720">
    <property type="entry name" value="G_AIG1"/>
    <property type="match status" value="3"/>
</dbReference>
<evidence type="ECO:0000256" key="17">
    <source>
        <dbReference type="SAM" id="Phobius"/>
    </source>
</evidence>
<keyword evidence="20" id="KW-1185">Reference proteome</keyword>
<evidence type="ECO:0000256" key="14">
    <source>
        <dbReference type="ARBA" id="ARBA00073539"/>
    </source>
</evidence>
<comment type="similarity">
    <text evidence="5">Belongs to the TRAFAC class TrmE-Era-EngA-EngB-Septin-like GTPase superfamily. AIG1/Toc34/Toc159-like paraseptin GTPase family. IAN subfamily.</text>
</comment>
<protein>
    <recommendedName>
        <fullName evidence="14">GTPase IMAP family member 8</fullName>
    </recommendedName>
    <alternativeName>
        <fullName evidence="15">Immune-associated nucleotide-binding protein 9</fullName>
    </alternativeName>
</protein>
<proteinExistence type="inferred from homology"/>
<evidence type="ECO:0000256" key="13">
    <source>
        <dbReference type="ARBA" id="ARBA00056809"/>
    </source>
</evidence>
<evidence type="ECO:0000256" key="4">
    <source>
        <dbReference type="ARBA" id="ARBA00004555"/>
    </source>
</evidence>
<evidence type="ECO:0000313" key="20">
    <source>
        <dbReference type="Proteomes" id="UP000265160"/>
    </source>
</evidence>
<evidence type="ECO:0000256" key="7">
    <source>
        <dbReference type="ARBA" id="ARBA00022737"/>
    </source>
</evidence>
<dbReference type="STRING" id="106582.ENSMZEP00005030596"/>
<evidence type="ECO:0000256" key="16">
    <source>
        <dbReference type="SAM" id="MobiDB-lite"/>
    </source>
</evidence>
<feature type="transmembrane region" description="Helical" evidence="17">
    <location>
        <begin position="700"/>
        <end position="727"/>
    </location>
</feature>
<evidence type="ECO:0000256" key="6">
    <source>
        <dbReference type="ARBA" id="ARBA00022490"/>
    </source>
</evidence>
<keyword evidence="9" id="KW-0256">Endoplasmic reticulum</keyword>
<comment type="subcellular location">
    <subcellularLocation>
        <location evidence="3">Cytoplasm</location>
        <location evidence="3">Cytosol</location>
    </subcellularLocation>
    <subcellularLocation>
        <location evidence="2">Endoplasmic reticulum</location>
    </subcellularLocation>
    <subcellularLocation>
        <location evidence="4">Golgi apparatus</location>
    </subcellularLocation>
    <subcellularLocation>
        <location evidence="1">Mitochondrion</location>
    </subcellularLocation>
</comment>
<evidence type="ECO:0000256" key="1">
    <source>
        <dbReference type="ARBA" id="ARBA00004173"/>
    </source>
</evidence>
<dbReference type="CDD" id="cd01852">
    <property type="entry name" value="AIG1"/>
    <property type="match status" value="3"/>
</dbReference>
<dbReference type="SUPFAM" id="SSF52540">
    <property type="entry name" value="P-loop containing nucleoside triphosphate hydrolases"/>
    <property type="match status" value="3"/>
</dbReference>
<evidence type="ECO:0000256" key="10">
    <source>
        <dbReference type="ARBA" id="ARBA00023034"/>
    </source>
</evidence>
<dbReference type="Proteomes" id="UP000265160">
    <property type="component" value="Unplaced"/>
</dbReference>
<feature type="region of interest" description="Disordered" evidence="16">
    <location>
        <begin position="1"/>
        <end position="23"/>
    </location>
</feature>
<feature type="transmembrane region" description="Helical" evidence="17">
    <location>
        <begin position="656"/>
        <end position="680"/>
    </location>
</feature>
<dbReference type="Pfam" id="PF04548">
    <property type="entry name" value="AIG1"/>
    <property type="match status" value="3"/>
</dbReference>
<dbReference type="GO" id="GO:0005525">
    <property type="term" value="F:GTP binding"/>
    <property type="evidence" value="ECO:0007669"/>
    <property type="project" value="UniProtKB-KW"/>
</dbReference>
<dbReference type="GO" id="GO:0005739">
    <property type="term" value="C:mitochondrion"/>
    <property type="evidence" value="ECO:0007669"/>
    <property type="project" value="UniProtKB-SubCell"/>
</dbReference>
<feature type="domain" description="AIG1-type G" evidence="18">
    <location>
        <begin position="422"/>
        <end position="619"/>
    </location>
</feature>
<evidence type="ECO:0000256" key="11">
    <source>
        <dbReference type="ARBA" id="ARBA00023128"/>
    </source>
</evidence>
<evidence type="ECO:0000313" key="19">
    <source>
        <dbReference type="Ensembl" id="ENSMZEP00005030596.1"/>
    </source>
</evidence>
<dbReference type="AlphaFoldDB" id="A0A3P9D8Z6"/>
<dbReference type="FunFam" id="3.40.50.300:FF:000536">
    <property type="entry name" value="GTPase IMAP family member 8"/>
    <property type="match status" value="1"/>
</dbReference>
<dbReference type="GeneTree" id="ENSGT01120000271858"/>
<feature type="domain" description="AIG1-type G" evidence="18">
    <location>
        <begin position="21"/>
        <end position="211"/>
    </location>
</feature>
<dbReference type="KEGG" id="mze:101483954"/>
<dbReference type="InterPro" id="IPR027417">
    <property type="entry name" value="P-loop_NTPase"/>
</dbReference>
<feature type="compositionally biased region" description="Acidic residues" evidence="16">
    <location>
        <begin position="1"/>
        <end position="17"/>
    </location>
</feature>
<evidence type="ECO:0000256" key="15">
    <source>
        <dbReference type="ARBA" id="ARBA00077278"/>
    </source>
</evidence>
<dbReference type="PANTHER" id="PTHR10903:SF112">
    <property type="entry name" value="SI:CH211-113E8.5"/>
    <property type="match status" value="1"/>
</dbReference>
<dbReference type="GO" id="GO:0005783">
    <property type="term" value="C:endoplasmic reticulum"/>
    <property type="evidence" value="ECO:0007669"/>
    <property type="project" value="UniProtKB-SubCell"/>
</dbReference>
<comment type="function">
    <text evidence="13">Exerts an anti-apoptotic effect in the immune system and is involved in responses to infections.</text>
</comment>
<dbReference type="Ensembl" id="ENSMZET00005031560.1">
    <property type="protein sequence ID" value="ENSMZEP00005030596.1"/>
    <property type="gene ID" value="ENSMZEG00005022792.1"/>
</dbReference>
<evidence type="ECO:0000256" key="2">
    <source>
        <dbReference type="ARBA" id="ARBA00004240"/>
    </source>
</evidence>
<evidence type="ECO:0000256" key="9">
    <source>
        <dbReference type="ARBA" id="ARBA00022824"/>
    </source>
</evidence>
<evidence type="ECO:0000256" key="5">
    <source>
        <dbReference type="ARBA" id="ARBA00008535"/>
    </source>
</evidence>
<dbReference type="InterPro" id="IPR045058">
    <property type="entry name" value="GIMA/IAN/Toc"/>
</dbReference>
<dbReference type="FunFam" id="3.40.50.300:FF:000366">
    <property type="entry name" value="GTPase, IMAP family member 2"/>
    <property type="match status" value="2"/>
</dbReference>
<dbReference type="RefSeq" id="XP_004574054.2">
    <property type="nucleotide sequence ID" value="XM_004573997.3"/>
</dbReference>
<reference evidence="19" key="2">
    <citation type="submission" date="2025-09" db="UniProtKB">
        <authorList>
            <consortium name="Ensembl"/>
        </authorList>
    </citation>
    <scope>IDENTIFICATION</scope>
</reference>
<dbReference type="GO" id="GO:0005829">
    <property type="term" value="C:cytosol"/>
    <property type="evidence" value="ECO:0007669"/>
    <property type="project" value="UniProtKB-SubCell"/>
</dbReference>
<evidence type="ECO:0000256" key="3">
    <source>
        <dbReference type="ARBA" id="ARBA00004514"/>
    </source>
</evidence>
<keyword evidence="17" id="KW-0472">Membrane</keyword>
<evidence type="ECO:0000256" key="12">
    <source>
        <dbReference type="ARBA" id="ARBA00023134"/>
    </source>
</evidence>
<keyword evidence="11" id="KW-0496">Mitochondrion</keyword>
<keyword evidence="7" id="KW-0677">Repeat</keyword>